<dbReference type="InterPro" id="IPR027417">
    <property type="entry name" value="P-loop_NTPase"/>
</dbReference>
<dbReference type="GO" id="GO:0005829">
    <property type="term" value="C:cytosol"/>
    <property type="evidence" value="ECO:0007669"/>
    <property type="project" value="TreeGrafter"/>
</dbReference>
<evidence type="ECO:0000256" key="8">
    <source>
        <dbReference type="ARBA" id="ARBA00048107"/>
    </source>
</evidence>
<dbReference type="InterPro" id="IPR009000">
    <property type="entry name" value="Transl_B-barrel_sf"/>
</dbReference>
<dbReference type="GO" id="GO:0005850">
    <property type="term" value="C:eukaryotic translation initiation factor 2 complex"/>
    <property type="evidence" value="ECO:0007669"/>
    <property type="project" value="TreeGrafter"/>
</dbReference>
<dbReference type="PANTHER" id="PTHR42854">
    <property type="entry name" value="EUKARYOTIC TRANSLATION INITIATION FACTOR 2 SUBUNIT 3 FAMILY MEMBER"/>
    <property type="match status" value="1"/>
</dbReference>
<proteinExistence type="inferred from homology"/>
<dbReference type="GO" id="GO:0000049">
    <property type="term" value="F:tRNA binding"/>
    <property type="evidence" value="ECO:0007669"/>
    <property type="project" value="InterPro"/>
</dbReference>
<keyword evidence="4" id="KW-0547">Nucleotide-binding</keyword>
<dbReference type="InterPro" id="IPR044127">
    <property type="entry name" value="eIF2g_dom_2"/>
</dbReference>
<keyword evidence="6" id="KW-0648">Protein biosynthesis</keyword>
<name>A0A8J8T2W8_HALGN</name>
<dbReference type="InterPro" id="IPR050543">
    <property type="entry name" value="eIF2G"/>
</dbReference>
<dbReference type="FunFam" id="2.40.30.10:FF:000075">
    <property type="entry name" value="Translation initiation factor 2 subunit gamma"/>
    <property type="match status" value="1"/>
</dbReference>
<comment type="similarity">
    <text evidence="1">Belongs to the TRAFAC class translation factor GTPase superfamily. Classic translation factor GTPase family. EF-Tu/EF-1A subfamily.</text>
</comment>
<evidence type="ECO:0000256" key="7">
    <source>
        <dbReference type="ARBA" id="ARBA00023134"/>
    </source>
</evidence>
<dbReference type="InterPro" id="IPR044128">
    <property type="entry name" value="eIF2g_GTP-bd"/>
</dbReference>
<dbReference type="CDD" id="cd01888">
    <property type="entry name" value="eIF2_gamma"/>
    <property type="match status" value="1"/>
</dbReference>
<evidence type="ECO:0000259" key="9">
    <source>
        <dbReference type="PROSITE" id="PS51722"/>
    </source>
</evidence>
<evidence type="ECO:0000256" key="4">
    <source>
        <dbReference type="ARBA" id="ARBA00022741"/>
    </source>
</evidence>
<evidence type="ECO:0000256" key="1">
    <source>
        <dbReference type="ARBA" id="ARBA00007249"/>
    </source>
</evidence>
<dbReference type="PRINTS" id="PR00315">
    <property type="entry name" value="ELONGATNFCT"/>
</dbReference>
<evidence type="ECO:0000313" key="11">
    <source>
        <dbReference type="Proteomes" id="UP000785679"/>
    </source>
</evidence>
<dbReference type="FunFam" id="3.40.50.300:FF:000065">
    <property type="entry name" value="Eukaryotic translation initiation factor 2 subunit gamma"/>
    <property type="match status" value="1"/>
</dbReference>
<dbReference type="SUPFAM" id="SSF50465">
    <property type="entry name" value="EF-Tu/eEF-1alpha/eIF2-gamma C-terminal domain"/>
    <property type="match status" value="1"/>
</dbReference>
<dbReference type="EMBL" id="RRYP01008766">
    <property type="protein sequence ID" value="TNV79551.1"/>
    <property type="molecule type" value="Genomic_DNA"/>
</dbReference>
<dbReference type="Proteomes" id="UP000785679">
    <property type="component" value="Unassembled WGS sequence"/>
</dbReference>
<evidence type="ECO:0000256" key="6">
    <source>
        <dbReference type="ARBA" id="ARBA00022917"/>
    </source>
</evidence>
<dbReference type="Pfam" id="PF09173">
    <property type="entry name" value="eIF2_C"/>
    <property type="match status" value="1"/>
</dbReference>
<dbReference type="CDD" id="cd03688">
    <property type="entry name" value="eIF2_gamma_II"/>
    <property type="match status" value="1"/>
</dbReference>
<dbReference type="OrthoDB" id="1045173at2759"/>
<dbReference type="PROSITE" id="PS51722">
    <property type="entry name" value="G_TR_2"/>
    <property type="match status" value="1"/>
</dbReference>
<dbReference type="EC" id="3.6.5.3" evidence="2"/>
<keyword evidence="5" id="KW-0378">Hydrolase</keyword>
<feature type="domain" description="Tr-type G" evidence="9">
    <location>
        <begin position="46"/>
        <end position="253"/>
    </location>
</feature>
<dbReference type="NCBIfam" id="NF003077">
    <property type="entry name" value="PRK04000.1"/>
    <property type="match status" value="1"/>
</dbReference>
<keyword evidence="3" id="KW-0396">Initiation factor</keyword>
<protein>
    <recommendedName>
        <fullName evidence="2">protein-synthesizing GTPase</fullName>
        <ecNumber evidence="2">3.6.5.3</ecNumber>
    </recommendedName>
</protein>
<dbReference type="SUPFAM" id="SSF52540">
    <property type="entry name" value="P-loop containing nucleoside triphosphate hydrolases"/>
    <property type="match status" value="1"/>
</dbReference>
<evidence type="ECO:0000256" key="2">
    <source>
        <dbReference type="ARBA" id="ARBA00011986"/>
    </source>
</evidence>
<dbReference type="GO" id="GO:0003924">
    <property type="term" value="F:GTPase activity"/>
    <property type="evidence" value="ECO:0007669"/>
    <property type="project" value="InterPro"/>
</dbReference>
<dbReference type="InterPro" id="IPR015256">
    <property type="entry name" value="eIF2g_C"/>
</dbReference>
<comment type="caution">
    <text evidence="10">The sequence shown here is derived from an EMBL/GenBank/DDBJ whole genome shotgun (WGS) entry which is preliminary data.</text>
</comment>
<dbReference type="InterPro" id="IPR000795">
    <property type="entry name" value="T_Tr_GTP-bd_dom"/>
</dbReference>
<dbReference type="AlphaFoldDB" id="A0A8J8T2W8"/>
<gene>
    <name evidence="10" type="ORF">FGO68_gene12024</name>
</gene>
<dbReference type="CDD" id="cd15490">
    <property type="entry name" value="eIF2_gamma_III"/>
    <property type="match status" value="1"/>
</dbReference>
<evidence type="ECO:0000256" key="5">
    <source>
        <dbReference type="ARBA" id="ARBA00022801"/>
    </source>
</evidence>
<keyword evidence="7" id="KW-0342">GTP-binding</keyword>
<dbReference type="Pfam" id="PF00009">
    <property type="entry name" value="GTP_EFTU"/>
    <property type="match status" value="1"/>
</dbReference>
<dbReference type="SUPFAM" id="SSF50447">
    <property type="entry name" value="Translation proteins"/>
    <property type="match status" value="1"/>
</dbReference>
<dbReference type="PANTHER" id="PTHR42854:SF3">
    <property type="entry name" value="EUKARYOTIC TRANSLATION INITIATION FACTOR 2 SUBUNIT 3-RELATED"/>
    <property type="match status" value="1"/>
</dbReference>
<evidence type="ECO:0000256" key="3">
    <source>
        <dbReference type="ARBA" id="ARBA00022540"/>
    </source>
</evidence>
<dbReference type="InterPro" id="IPR009001">
    <property type="entry name" value="Transl_elong_EF1A/Init_IF2_C"/>
</dbReference>
<dbReference type="GO" id="GO:0001731">
    <property type="term" value="P:formation of translation preinitiation complex"/>
    <property type="evidence" value="ECO:0007669"/>
    <property type="project" value="TreeGrafter"/>
</dbReference>
<keyword evidence="11" id="KW-1185">Reference proteome</keyword>
<dbReference type="GO" id="GO:0003743">
    <property type="term" value="F:translation initiation factor activity"/>
    <property type="evidence" value="ECO:0007669"/>
    <property type="project" value="UniProtKB-KW"/>
</dbReference>
<reference evidence="10" key="1">
    <citation type="submission" date="2019-06" db="EMBL/GenBank/DDBJ databases">
        <authorList>
            <person name="Zheng W."/>
        </authorList>
    </citation>
    <scope>NUCLEOTIDE SEQUENCE</scope>
    <source>
        <strain evidence="10">QDHG01</strain>
    </source>
</reference>
<organism evidence="10 11">
    <name type="scientific">Halteria grandinella</name>
    <dbReference type="NCBI Taxonomy" id="5974"/>
    <lineage>
        <taxon>Eukaryota</taxon>
        <taxon>Sar</taxon>
        <taxon>Alveolata</taxon>
        <taxon>Ciliophora</taxon>
        <taxon>Intramacronucleata</taxon>
        <taxon>Spirotrichea</taxon>
        <taxon>Stichotrichia</taxon>
        <taxon>Sporadotrichida</taxon>
        <taxon>Halteriidae</taxon>
        <taxon>Halteria</taxon>
    </lineage>
</organism>
<evidence type="ECO:0000313" key="10">
    <source>
        <dbReference type="EMBL" id="TNV79551.1"/>
    </source>
</evidence>
<dbReference type="GO" id="GO:0005525">
    <property type="term" value="F:GTP binding"/>
    <property type="evidence" value="ECO:0007669"/>
    <property type="project" value="UniProtKB-KW"/>
</dbReference>
<sequence length="481" mass="52459">MTVQPTHELIAAQKAALLTQPHLSMQDIEVDVSTLTPLTPQIISRQATINIGTIGHVAHGKSTLVRAISGVNTVRHYKERFRNITIKLGYANSKLYKCPTCPPPDCFKSFGSEKEDTPKCTSPGCESTLLLIRHVSFVDCPGHDVLMATMLAGAAVMDSALLLVAGNQPCPQPQTSEHLAAVEIMKLQHIIIVQNKIDLIVREPGAAQRQYDDIKKFINGSVAEEAPIIPISAQMKYNVDVVVDYICRIPIPLRDFTSAPIMIVIRSFDVNKPGEDAETLKGGVAGGTILKGVMKIGDEVEIRPGIIRKDPKTGAVSWTQIMSKVTQMKADENHLMYAVPGGLIGVGLKVDPFLTRADRLVGQIIGHPGKMPDVVLEIEATYYLLRRLLGVKSDGGDKAKQKVSKLKVDEMLMINIGSTSLGGKVLTISSDRVRIQFLNPVCSNEGEKIALSRKIDRNFRLIGWGEIKKGYASKSKKSSTV</sequence>
<dbReference type="Gene3D" id="3.40.50.300">
    <property type="entry name" value="P-loop containing nucleotide triphosphate hydrolases"/>
    <property type="match status" value="1"/>
</dbReference>
<accession>A0A8J8T2W8</accession>
<comment type="catalytic activity">
    <reaction evidence="8">
        <text>GTP + H2O = GDP + phosphate + H(+)</text>
        <dbReference type="Rhea" id="RHEA:19669"/>
        <dbReference type="ChEBI" id="CHEBI:15377"/>
        <dbReference type="ChEBI" id="CHEBI:15378"/>
        <dbReference type="ChEBI" id="CHEBI:37565"/>
        <dbReference type="ChEBI" id="CHEBI:43474"/>
        <dbReference type="ChEBI" id="CHEBI:58189"/>
        <dbReference type="EC" id="3.6.5.3"/>
    </reaction>
</comment>
<dbReference type="Gene3D" id="2.40.30.10">
    <property type="entry name" value="Translation factors"/>
    <property type="match status" value="2"/>
</dbReference>
<dbReference type="FunFam" id="2.40.30.10:FF:000009">
    <property type="entry name" value="Eukaryotic translation initiation factor 2 subunit gamma"/>
    <property type="match status" value="1"/>
</dbReference>